<feature type="region of interest" description="Disordered" evidence="1">
    <location>
        <begin position="257"/>
        <end position="304"/>
    </location>
</feature>
<gene>
    <name evidence="2" type="ORF">LV89_01812</name>
</gene>
<proteinExistence type="predicted"/>
<evidence type="ECO:0000256" key="1">
    <source>
        <dbReference type="SAM" id="MobiDB-lite"/>
    </source>
</evidence>
<protein>
    <submittedName>
        <fullName evidence="2">Uncharacterized protein</fullName>
    </submittedName>
</protein>
<dbReference type="Proteomes" id="UP000245489">
    <property type="component" value="Unassembled WGS sequence"/>
</dbReference>
<reference evidence="2 3" key="1">
    <citation type="submission" date="2018-05" db="EMBL/GenBank/DDBJ databases">
        <title>Genomic Encyclopedia of Archaeal and Bacterial Type Strains, Phase II (KMG-II): from individual species to whole genera.</title>
        <authorList>
            <person name="Goeker M."/>
        </authorList>
    </citation>
    <scope>NUCLEOTIDE SEQUENCE [LARGE SCALE GENOMIC DNA]</scope>
    <source>
        <strain evidence="2 3">DSM 22214</strain>
    </source>
</reference>
<accession>A0A316E922</accession>
<organism evidence="2 3">
    <name type="scientific">Arcicella aurantiaca</name>
    <dbReference type="NCBI Taxonomy" id="591202"/>
    <lineage>
        <taxon>Bacteria</taxon>
        <taxon>Pseudomonadati</taxon>
        <taxon>Bacteroidota</taxon>
        <taxon>Cytophagia</taxon>
        <taxon>Cytophagales</taxon>
        <taxon>Flectobacillaceae</taxon>
        <taxon>Arcicella</taxon>
    </lineage>
</organism>
<evidence type="ECO:0000313" key="3">
    <source>
        <dbReference type="Proteomes" id="UP000245489"/>
    </source>
</evidence>
<keyword evidence="3" id="KW-1185">Reference proteome</keyword>
<name>A0A316E922_9BACT</name>
<sequence>MLKNSKRKYTMNNSLNTLKKLGRGVLDGVNAVRTGAEAYEQAKNAFGGMGNTPNASMLNPSNQQQPIQFENDGWDNSPQQIQYDIDAGTAKIFRKKAEMKADLMILNVKKSFLFKRIIAKLIVTNKGDDEIFNTHKDLDYDEIKDLPQDIQKIIRNQKHVRKIESVEIDEILRESCIEYFVFEFEEDYRNGINPDFSGINPVELIYRKFNEPFDELIGDLVLDFGLAHKEKGIEFGKKLMENIMAKVKKETPIEEEIEEQVLEDSPSEDVEVIEEGVLENSPEQIDDQSENIEPEPQVEDGKEE</sequence>
<comment type="caution">
    <text evidence="2">The sequence shown here is derived from an EMBL/GenBank/DDBJ whole genome shotgun (WGS) entry which is preliminary data.</text>
</comment>
<evidence type="ECO:0000313" key="2">
    <source>
        <dbReference type="EMBL" id="PWK27000.1"/>
    </source>
</evidence>
<dbReference type="EMBL" id="QGGO01000008">
    <property type="protein sequence ID" value="PWK27000.1"/>
    <property type="molecule type" value="Genomic_DNA"/>
</dbReference>
<feature type="compositionally biased region" description="Acidic residues" evidence="1">
    <location>
        <begin position="284"/>
        <end position="304"/>
    </location>
</feature>
<dbReference type="AlphaFoldDB" id="A0A316E922"/>
<feature type="compositionally biased region" description="Acidic residues" evidence="1">
    <location>
        <begin position="257"/>
        <end position="277"/>
    </location>
</feature>